<dbReference type="EMBL" id="CP155571">
    <property type="protein sequence ID" value="XFO74659.1"/>
    <property type="molecule type" value="Genomic_DNA"/>
</dbReference>
<reference evidence="1" key="1">
    <citation type="submission" date="2024-05" db="EMBL/GenBank/DDBJ databases">
        <title>Isolation and characterization of Sporomusa carbonis sp. nov., a carboxydotrophic hydrogenogen in the genus of Sporomusa isolated from a charcoal burning pile.</title>
        <authorList>
            <person name="Boeer T."/>
            <person name="Rosenbaum F."/>
            <person name="Eysell L."/>
            <person name="Mueller V."/>
            <person name="Daniel R."/>
            <person name="Poehlein A."/>
        </authorList>
    </citation>
    <scope>NUCLEOTIDE SEQUENCE [LARGE SCALE GENOMIC DNA]</scope>
    <source>
        <strain evidence="1">DSM 3132</strain>
    </source>
</reference>
<accession>A0ABZ3J8E3</accession>
<sequence>MREHFIRIEVEDGEVEQIIQELYAAQEKIYQCYNRLISLGVVTVKPPAATDGPANQSSFSSSLTNE</sequence>
<proteinExistence type="predicted"/>
<dbReference type="Proteomes" id="UP000216052">
    <property type="component" value="Chromosome"/>
</dbReference>
<gene>
    <name evidence="1" type="ORF">SPACI_047690</name>
</gene>
<name>A0ABZ3J8E3_SPOA4</name>
<keyword evidence="2" id="KW-1185">Reference proteome</keyword>
<evidence type="ECO:0000313" key="1">
    <source>
        <dbReference type="EMBL" id="XFO74659.1"/>
    </source>
</evidence>
<organism evidence="1 2">
    <name type="scientific">Sporomusa acidovorans (strain ATCC 49682 / DSM 3132 / Mol)</name>
    <dbReference type="NCBI Taxonomy" id="1123286"/>
    <lineage>
        <taxon>Bacteria</taxon>
        <taxon>Bacillati</taxon>
        <taxon>Bacillota</taxon>
        <taxon>Negativicutes</taxon>
        <taxon>Selenomonadales</taxon>
        <taxon>Sporomusaceae</taxon>
        <taxon>Sporomusa</taxon>
    </lineage>
</organism>
<protein>
    <submittedName>
        <fullName evidence="1">Uncharacterized protein</fullName>
    </submittedName>
</protein>
<evidence type="ECO:0000313" key="2">
    <source>
        <dbReference type="Proteomes" id="UP000216052"/>
    </source>
</evidence>
<dbReference type="RefSeq" id="WP_143122511.1">
    <property type="nucleotide sequence ID" value="NZ_CP155571.1"/>
</dbReference>